<dbReference type="Pfam" id="PF00059">
    <property type="entry name" value="Lectin_C"/>
    <property type="match status" value="3"/>
</dbReference>
<dbReference type="InterPro" id="IPR016186">
    <property type="entry name" value="C-type_lectin-like/link_sf"/>
</dbReference>
<protein>
    <recommendedName>
        <fullName evidence="2">C-type lectin domain-containing protein</fullName>
    </recommendedName>
</protein>
<dbReference type="AlphaFoldDB" id="A0AA88KZN9"/>
<feature type="domain" description="C-type lectin" evidence="2">
    <location>
        <begin position="47"/>
        <end position="163"/>
    </location>
</feature>
<dbReference type="InterPro" id="IPR050111">
    <property type="entry name" value="C-type_lectin/snaclec_domain"/>
</dbReference>
<gene>
    <name evidence="3" type="ORF">QYM36_012190</name>
</gene>
<evidence type="ECO:0000313" key="3">
    <source>
        <dbReference type="EMBL" id="KAK2710937.1"/>
    </source>
</evidence>
<dbReference type="SMART" id="SM00034">
    <property type="entry name" value="CLECT"/>
    <property type="match status" value="3"/>
</dbReference>
<dbReference type="CDD" id="cd00037">
    <property type="entry name" value="CLECT"/>
    <property type="match status" value="3"/>
</dbReference>
<accession>A0AA88KZN9</accession>
<evidence type="ECO:0000313" key="4">
    <source>
        <dbReference type="Proteomes" id="UP001187531"/>
    </source>
</evidence>
<feature type="domain" description="C-type lectin" evidence="2">
    <location>
        <begin position="194"/>
        <end position="284"/>
    </location>
</feature>
<comment type="caution">
    <text evidence="3">The sequence shown here is derived from an EMBL/GenBank/DDBJ whole genome shotgun (WGS) entry which is preliminary data.</text>
</comment>
<dbReference type="InterPro" id="IPR001304">
    <property type="entry name" value="C-type_lectin-like"/>
</dbReference>
<feature type="domain" description="C-type lectin" evidence="2">
    <location>
        <begin position="325"/>
        <end position="414"/>
    </location>
</feature>
<dbReference type="Gene3D" id="3.10.100.10">
    <property type="entry name" value="Mannose-Binding Protein A, subunit A"/>
    <property type="match status" value="3"/>
</dbReference>
<dbReference type="InterPro" id="IPR016187">
    <property type="entry name" value="CTDL_fold"/>
</dbReference>
<dbReference type="EMBL" id="JAVRJZ010000016">
    <property type="protein sequence ID" value="KAK2710937.1"/>
    <property type="molecule type" value="Genomic_DNA"/>
</dbReference>
<feature type="signal peptide" evidence="1">
    <location>
        <begin position="1"/>
        <end position="18"/>
    </location>
</feature>
<organism evidence="3 4">
    <name type="scientific">Artemia franciscana</name>
    <name type="common">Brine shrimp</name>
    <name type="synonym">Artemia sanfranciscana</name>
    <dbReference type="NCBI Taxonomy" id="6661"/>
    <lineage>
        <taxon>Eukaryota</taxon>
        <taxon>Metazoa</taxon>
        <taxon>Ecdysozoa</taxon>
        <taxon>Arthropoda</taxon>
        <taxon>Crustacea</taxon>
        <taxon>Branchiopoda</taxon>
        <taxon>Anostraca</taxon>
        <taxon>Artemiidae</taxon>
        <taxon>Artemia</taxon>
    </lineage>
</organism>
<reference evidence="3" key="1">
    <citation type="submission" date="2023-07" db="EMBL/GenBank/DDBJ databases">
        <title>Chromosome-level genome assembly of Artemia franciscana.</title>
        <authorList>
            <person name="Jo E."/>
        </authorList>
    </citation>
    <scope>NUCLEOTIDE SEQUENCE</scope>
    <source>
        <tissue evidence="3">Whole body</tissue>
    </source>
</reference>
<sequence>MLPVFLFLPFAVFSSAQSDPHNQVSDNGEYCAGEWKLICSTKDDCSCFQYVDTNFTFEIAQKVCQSLGGDLPSIHSEGKNNLIYILSGDVKHGAWIGLKRKNRVFVGIDGKTLRYESWNDAKPRNGASYGNCVHYVGYEDEDYIEPSKWSHSPCTELRPVMCEKPLPIQTLNAQPVKALQVNNCPENYKEKCFENNVCYCYSVKPSMIWGDGVAICRSEGAYMVSIHSSEENNYIQDIIPNNAWIGRLYNSTYWVDGSRTDYSIWTSSYASYSTGLISKTNGYWYATNHTNDAASVVCKIVPQVQSVTTAQLGPCPQNYTEKCFNDNTCYCYTVKSKMFWGDGIAICRSEGGDMVSIHSSEENIFVREFGNPAWIGKSYDSTYWVDGTSLSYDNWYPNDFTGHSIGYIQNSGYWYATYGIDYTFKVVCRMPAYNTI</sequence>
<dbReference type="PROSITE" id="PS50041">
    <property type="entry name" value="C_TYPE_LECTIN_2"/>
    <property type="match status" value="3"/>
</dbReference>
<proteinExistence type="predicted"/>
<keyword evidence="4" id="KW-1185">Reference proteome</keyword>
<dbReference type="PANTHER" id="PTHR22803">
    <property type="entry name" value="MANNOSE, PHOSPHOLIPASE, LECTIN RECEPTOR RELATED"/>
    <property type="match status" value="1"/>
</dbReference>
<name>A0AA88KZN9_ARTSF</name>
<evidence type="ECO:0000256" key="1">
    <source>
        <dbReference type="SAM" id="SignalP"/>
    </source>
</evidence>
<dbReference type="Proteomes" id="UP001187531">
    <property type="component" value="Unassembled WGS sequence"/>
</dbReference>
<keyword evidence="1" id="KW-0732">Signal</keyword>
<dbReference type="SUPFAM" id="SSF56436">
    <property type="entry name" value="C-type lectin-like"/>
    <property type="match status" value="3"/>
</dbReference>
<evidence type="ECO:0000259" key="2">
    <source>
        <dbReference type="PROSITE" id="PS50041"/>
    </source>
</evidence>
<feature type="chain" id="PRO_5041648044" description="C-type lectin domain-containing protein" evidence="1">
    <location>
        <begin position="19"/>
        <end position="436"/>
    </location>
</feature>